<dbReference type="Pfam" id="PF03455">
    <property type="entry name" value="dDENN"/>
    <property type="match status" value="1"/>
</dbReference>
<dbReference type="GO" id="GO:0005085">
    <property type="term" value="F:guanyl-nucleotide exchange factor activity"/>
    <property type="evidence" value="ECO:0007669"/>
    <property type="project" value="UniProtKB-KW"/>
</dbReference>
<dbReference type="InterPro" id="IPR023341">
    <property type="entry name" value="MABP"/>
</dbReference>
<dbReference type="SMART" id="SM00800">
    <property type="entry name" value="uDENN"/>
    <property type="match status" value="1"/>
</dbReference>
<feature type="compositionally biased region" description="Basic and acidic residues" evidence="3">
    <location>
        <begin position="976"/>
        <end position="988"/>
    </location>
</feature>
<feature type="region of interest" description="Disordered" evidence="3">
    <location>
        <begin position="932"/>
        <end position="951"/>
    </location>
</feature>
<evidence type="ECO:0000259" key="5">
    <source>
        <dbReference type="PROSITE" id="PS51498"/>
    </source>
</evidence>
<evidence type="ECO:0000256" key="1">
    <source>
        <dbReference type="ARBA" id="ARBA00022658"/>
    </source>
</evidence>
<evidence type="ECO:0000256" key="2">
    <source>
        <dbReference type="PROSITE-ProRule" id="PRU00708"/>
    </source>
</evidence>
<dbReference type="InterPro" id="IPR002885">
    <property type="entry name" value="PPR_rpt"/>
</dbReference>
<proteinExistence type="predicted"/>
<feature type="domain" description="UDENN" evidence="4">
    <location>
        <begin position="214"/>
        <end position="676"/>
    </location>
</feature>
<sequence>MRNFGHHVRYDRLRPSEPAAINIVAIDARFDARFGRTSAAANSAFRLPVTRPSDSLLPPFLVSHLDSLGAKEKCRLEIDEIIPDGFECIETTPSGYPADLNHGSIRTQSIYMCYRRGFHKPPLVDIGVLYEGKGERVMVDSQILKTTPFGRLANINNASQGIYLTYRRAPENSSPNLLAVTDICLILANKGETAPHTFCRITKNLNKGMVGSDVFICYKKSQANAKRLAYKPAILDRFPRSDDVDFPLPPNVPIFCLPMGAVIECWPAKCQAPSKLFSTFVLTDDRGRKCYGAAVTFYETFNSELTPEQLERLELGSDSQSQGGAVGDNSSTNDPTEQMSFHVNKALCVVSRYPFFAAFKRYLFYLHRMSVTGQYTVPIERYISHLMYEVPFPTPRRPRVLMQLGNETISFDSHDDSQLPLSGAAFIDTLKCLGADNCMYLVVLALLEHKILIHSLRPWLLTSVAEAVCSLIFPFHWQCPYIPQCPLDLAGVLHCPLPFIAGVDSRYFELYEDPPRDVTCIDLDTSTVSASDVRKTLKLSVLPRKPAKLLKTTLETLYHRAHQEDFNVTAMRRSTDFMPIDVDHQIQKRRRSLEIEVQEAFLRFTASLMKGYTAFLKPIKSAPKVGATDTGALFDLDSFLRTRDKSGLEFYKRFSDTQCFIRFIEERSFASDKNAHNAFFDDCLAKVDPSGDRPEPHLLEYESSLNSDHTVFIAPPESFLNDAGEERKFEYKQFPLPLDLQLFALDKLEAPAGKLQQRKHRFSYSVGGGTTTAALLRTKQEAKTALRLARKLAESPLRWAKCLLTYGYSLWFMHLPAYLELSASKQKTLRVAFLVLDRMEQSRLPNLDEVCYRTLMQLCGQCGKPLMAVKVHMAMQRNGLQLNAVTYGIYHHAVLEAKWPSMNALTAVKAWTKLRHAVRAIALLKRAARKAARRPLAKRTPSNISHDSINTSQNSLNQAKPVAGDAVSIATVNSTGHEEERAKRKMDDAVPDGGYHSQTTVDSLANDRTNVASNADDRSCIINSGNLEAFEDYRSRGNVVNPKKLSRSGVNLRAYDSPAGLLITANSTDAKSFNADRSIVRRSLDFTAKPIGRTSGVSASALKYPDKSPSTPVGSDAHLLSEGSDGVKYRMADFGADRVIDETLEEAHSPAKDNHIVADDPLSRSKSPPGLRSSADMMADPLGALYDPLGAMSKESTPVRERSSTPDERTKLVMSPSRAKFLEQHDQTPFADEHFAKKVDDAQEDETFSPFGRAGMRGWLNKGLKGLSNSPVTRLIRSQTFGDSSPVGTTKEGVVGEDGLPISPSLSSLVSEVKSRMEDALTNQQPTISKLRIGVSSLMKEVRSLNRSMNQYSPMRGSMGSLSNLDGTDHEDDVSLKDDDQLSANAGGGGPATWDLPADDPAFLLSSGETGSIVNLDSTVVVNSSESVEATMCSCTRCPHCQALVYDEDIMTGWSADESNLNSVCPFCSQPFVPLLTIRLVRHAGPFAAEMVEESWYAKKSGVSPRKSRFDRQVSPADG</sequence>
<dbReference type="InterPro" id="IPR037516">
    <property type="entry name" value="Tripartite_DENN"/>
</dbReference>
<feature type="region of interest" description="Disordered" evidence="3">
    <location>
        <begin position="973"/>
        <end position="995"/>
    </location>
</feature>
<dbReference type="InterPro" id="IPR005112">
    <property type="entry name" value="dDENN_dom"/>
</dbReference>
<dbReference type="Gene3D" id="1.25.40.10">
    <property type="entry name" value="Tetratricopeptide repeat domain"/>
    <property type="match status" value="1"/>
</dbReference>
<dbReference type="InterPro" id="IPR011990">
    <property type="entry name" value="TPR-like_helical_dom_sf"/>
</dbReference>
<feature type="region of interest" description="Disordered" evidence="3">
    <location>
        <begin position="1500"/>
        <end position="1519"/>
    </location>
</feature>
<protein>
    <submittedName>
        <fullName evidence="7">Uncharacterized protein</fullName>
    </submittedName>
</protein>
<dbReference type="PANTHER" id="PTHR12296:SF30">
    <property type="entry name" value="DENN DOMAIN-CONTAINING PROTEIN CRAG"/>
    <property type="match status" value="1"/>
</dbReference>
<feature type="region of interest" description="Disordered" evidence="3">
    <location>
        <begin position="1147"/>
        <end position="1177"/>
    </location>
</feature>
<name>A0A914X8L0_9BILA</name>
<feature type="repeat" description="PPR" evidence="2">
    <location>
        <begin position="848"/>
        <end position="882"/>
    </location>
</feature>
<dbReference type="PROSITE" id="PS51375">
    <property type="entry name" value="PPR"/>
    <property type="match status" value="1"/>
</dbReference>
<dbReference type="Pfam" id="PF02141">
    <property type="entry name" value="DENN"/>
    <property type="match status" value="1"/>
</dbReference>
<dbReference type="WBParaSite" id="PSAMB.scaffold6856size8683.g29242.t1">
    <property type="protein sequence ID" value="PSAMB.scaffold6856size8683.g29242.t1"/>
    <property type="gene ID" value="PSAMB.scaffold6856size8683.g29242"/>
</dbReference>
<dbReference type="SMART" id="SM00801">
    <property type="entry name" value="dDENN"/>
    <property type="match status" value="1"/>
</dbReference>
<evidence type="ECO:0000313" key="7">
    <source>
        <dbReference type="WBParaSite" id="PSAMB.scaffold6856size8683.g29242.t1"/>
    </source>
</evidence>
<feature type="domain" description="MABP" evidence="5">
    <location>
        <begin position="62"/>
        <end position="222"/>
    </location>
</feature>
<dbReference type="GO" id="GO:0031410">
    <property type="term" value="C:cytoplasmic vesicle"/>
    <property type="evidence" value="ECO:0007669"/>
    <property type="project" value="TreeGrafter"/>
</dbReference>
<evidence type="ECO:0000256" key="3">
    <source>
        <dbReference type="SAM" id="MobiDB-lite"/>
    </source>
</evidence>
<feature type="compositionally biased region" description="Polar residues" evidence="3">
    <location>
        <begin position="317"/>
        <end position="335"/>
    </location>
</feature>
<dbReference type="Gene3D" id="2.100.10.50">
    <property type="match status" value="1"/>
</dbReference>
<dbReference type="PROSITE" id="PS51498">
    <property type="entry name" value="MABP"/>
    <property type="match status" value="1"/>
</dbReference>
<keyword evidence="6" id="KW-1185">Reference proteome</keyword>
<dbReference type="PANTHER" id="PTHR12296">
    <property type="entry name" value="DENN DOMAIN-CONTAINING PROTEIN 4"/>
    <property type="match status" value="1"/>
</dbReference>
<feature type="region of interest" description="Disordered" evidence="3">
    <location>
        <begin position="1189"/>
        <end position="1212"/>
    </location>
</feature>
<dbReference type="Gene3D" id="3.40.50.11500">
    <property type="match status" value="1"/>
</dbReference>
<feature type="compositionally biased region" description="Basic and acidic residues" evidence="3">
    <location>
        <begin position="1197"/>
        <end position="1211"/>
    </location>
</feature>
<dbReference type="Pfam" id="PF03456">
    <property type="entry name" value="uDENN"/>
    <property type="match status" value="1"/>
</dbReference>
<evidence type="ECO:0000313" key="6">
    <source>
        <dbReference type="Proteomes" id="UP000887566"/>
    </source>
</evidence>
<evidence type="ECO:0000259" key="4">
    <source>
        <dbReference type="PROSITE" id="PS50211"/>
    </source>
</evidence>
<feature type="region of interest" description="Disordered" evidence="3">
    <location>
        <begin position="1099"/>
        <end position="1119"/>
    </location>
</feature>
<feature type="region of interest" description="Disordered" evidence="3">
    <location>
        <begin position="316"/>
        <end position="335"/>
    </location>
</feature>
<dbReference type="InterPro" id="IPR001194">
    <property type="entry name" value="cDENN_dom"/>
</dbReference>
<dbReference type="InterPro" id="IPR005113">
    <property type="entry name" value="uDENN_dom"/>
</dbReference>
<keyword evidence="1" id="KW-0344">Guanine-nucleotide releasing factor</keyword>
<dbReference type="Proteomes" id="UP000887566">
    <property type="component" value="Unplaced"/>
</dbReference>
<reference evidence="7" key="1">
    <citation type="submission" date="2022-11" db="UniProtKB">
        <authorList>
            <consortium name="WormBaseParasite"/>
        </authorList>
    </citation>
    <scope>IDENTIFICATION</scope>
</reference>
<dbReference type="SMART" id="SM00799">
    <property type="entry name" value="DENN"/>
    <property type="match status" value="1"/>
</dbReference>
<dbReference type="InterPro" id="IPR051696">
    <property type="entry name" value="DENN_Domain_GEFs"/>
</dbReference>
<dbReference type="InterPro" id="IPR043153">
    <property type="entry name" value="DENN_C"/>
</dbReference>
<feature type="region of interest" description="Disordered" evidence="3">
    <location>
        <begin position="1350"/>
        <end position="1392"/>
    </location>
</feature>
<dbReference type="GO" id="GO:0032483">
    <property type="term" value="P:regulation of Rab protein signal transduction"/>
    <property type="evidence" value="ECO:0007669"/>
    <property type="project" value="TreeGrafter"/>
</dbReference>
<feature type="compositionally biased region" description="Polar residues" evidence="3">
    <location>
        <begin position="940"/>
        <end position="951"/>
    </location>
</feature>
<organism evidence="6 7">
    <name type="scientific">Plectus sambesii</name>
    <dbReference type="NCBI Taxonomy" id="2011161"/>
    <lineage>
        <taxon>Eukaryota</taxon>
        <taxon>Metazoa</taxon>
        <taxon>Ecdysozoa</taxon>
        <taxon>Nematoda</taxon>
        <taxon>Chromadorea</taxon>
        <taxon>Plectida</taxon>
        <taxon>Plectina</taxon>
        <taxon>Plectoidea</taxon>
        <taxon>Plectidae</taxon>
        <taxon>Plectus</taxon>
    </lineage>
</organism>
<accession>A0A914X8L0</accession>
<feature type="region of interest" description="Disordered" evidence="3">
    <location>
        <begin position="1280"/>
        <end position="1303"/>
    </location>
</feature>
<dbReference type="PROSITE" id="PS50211">
    <property type="entry name" value="DENN"/>
    <property type="match status" value="1"/>
</dbReference>
<feature type="compositionally biased region" description="Basic and acidic residues" evidence="3">
    <location>
        <begin position="1147"/>
        <end position="1163"/>
    </location>
</feature>